<sequence>MSTMYNTINSIIRTVFLHTPASTWYTVILVWIIRFASFSLLLRSYLIPWLLSTLSKHVRIRSMSVWSIRGLYIRAGARTIRVDRVRYGFTFAKGARLRLEGLNIDMGRTQSKPAPPARGHRRRLTLADFAPSPMAHRVWNITSSLYAMVEPHLRPLIRVGVVAVIRLAIRWIPHIISGASFEAHNTTFTFPDLPGTSVTAESLTLHAGLHFTDLGEVIDTSDQTKMPRSTRSRHSYGFASWRKRFTASFQRTLDRAWGTAQGKASIKIKFHNIGGSTHPTEESTGNPVQFLRLPGAIDFGASVGFNPREAAADTHSLKVSLDIGDCSLELDTLKLLLKSLKSKEAAPPIPETKDAPGSPLSYFSSESPVGSPTDGVYSPRSSIFSGWTGSPPTSPLMSPKFLSTLSPSSPFFETLSASIRSRRGPAYARCRRLNDMKCTSILSVLDHASLKISAVTLATHGKWGQDPYELKIENIDVSSNICNNPSKDCTSLHRHWLGTGKKIHSYDPDSYAFNFSIRQAFVERRTQLDSMRLFTLGQVDLHALATQWPAPWLQPSPFLCGDPNAPLLAIRGRIGGIEVTERLERLRELVAYMEPSVKPDSLQTPRPSLIKLPRLIFELECGTLRGRIICADTKGLQPFAVEMRNNGFIISAESSFGAERRINTRQQVPNDSLRMDYKFTVVLDPTLIRVRSRTELGTRRFTRLRSFDADFLDDPSIVSLESFECCGDGHAVAQESDGVASVFTESPILDLHVSSDAICLELWNPHVISAIHQLLSIVPPREDKPPLTPPSKLLLDRLPAGISLAAAVPRFVVFIASPDINPKCTLELSRGVAFRTGLFVHYSSMHSGHAHRFIDLPQRTQTRHKLYLPQEQIVDAVSSARASAITQNASAHFSISLSDLALRSAVATEYDADNPHIFERDDCHFDKQEFLQIPSIKLHLCLTGKRGSAQSKNGDSCEISLLVPEIKATFQLAYVYSMMLAIQGIKTLLPLSRPRRSVDHHPSQFTFQVKAVVSTVQVMCVLRTQRLATRIDGIDFNASPNRPLSLQLHKLVVWVRLPPRINNWEEENPDKWEEFICLQSLHGSLIPSCGTISLDGQSGRLRIPFGCIFADFITDLTVTVKAIKHLSHITAHNLFYPMPTPEPEGPKSCPSITVRLRCLCFEAADDSLETKLAVIWRCGQEAITSRIEREEAFHAKVAAIYQAESEVGPPASTGVDQDYHFDAKHSVTIEEARKRLDGVHELDWTLRLKNLREQRSESEELINQSLRGKHPVKSARKTHPVPNIVEVTPIEPTPPLFRVLLNGVFVTVHRPSFPEDNLPEFLHKQGSGMPLDTQYSLLVPLHLNFTLSSLHVTLRDYPLPLFSIPPHADRNIAAWKFDTDLVIAEEMGSEHSVNWIDCPIVEADHGLRGAPALSFLVPKTIMPVKTYANPAVHVTTNATTILSWSVSYTPAIQDLMKVMESLSTAPHDPSPGVGFWDKMRLLFHWSLEATFTGEVRFHMKGSRDPYRLADEGAGFVLSWKGNTKWLVAQRNEQRELIQILSDSMLIAIPNLEHIYARNYQPSFAHRIPETSKPFRKVGARLQSGVRFGVGFVLERACGTECIGVRLEKKPFVPVIKSSDDSYNGFRSDFIHLSVSLASATSSVGTRPNKEPSSFHLTPKAFAHFWAWCALFDGALSLPTRQGSYYPRRIISPKFGRHLATLKYRLHLRHLFIMHAYIDESRESKSTCPKLGVSVLTPVIAWVDGVVPWIGVKGLIEELHADMHQRDEESVVPGLLPGTTKVLRRKPVYAAEVSLKGVDLRALLATFKEPLRQTIEMMAPPQRSNYRAHKDLPSIPYASLWHDISDFIEIDWSPSTQPRLHLLPVVSCPQFTYFKRNSVVPQNSTLASKFGLEGSHFCLLGKSLSVPQVQIKIAEKRIHELRKSKHRRTSSSGADARVPVEKMVTLLEEYVTHLHGSDNGDDDSEKSNRSYLMPTSSASPDEWAEFENVYHAHCPKIEMDSAIRDIMMQYYYCSRGRKGLEYHMATRYVCFASPTILTLIHAPLRAVKFIRDQAEAALGDEDDDDDDDADSSEEDRKEWGATTTAHMAASALKKILKGDSKASVEITKGGPKVVEEFDPLKGWCEGVSLRKSHCCLLLKPQIVLREEGSKDALIVAAVQAKLQVFAVMDDLNADDPVSGKVMSRSHTSLSGLQTFSPSALVGGENVYVPLEVLIDLRCESKAFDQLVPQTDATFSYDKFNRLRLRNNVTSVARAPTNGSFAAHINHLQNQTDLIQVHIPRFTVSASDDHFQTISHVVTKLLLFSDAAHKTRLEKLETLLFTYDFTDLAAAAKVVSDIQGRLGDAIETQKMALYNHSRRLEGEEGQLELLKLKAHIFLLSEELNFLFDAIKLAQDRHDDHRDQKSALLLHASSSEISWRMLDDRRDLLSKLVVQNIDFFWLSRQDSSTTNNLSVSNLQAFDGSRHATWAEILSKHDEPANHPLLKRGLFLVANWTVLAPVGGITIYEAFEMSLHPMRLQIDARVGRRIMEYLWPARRDRHEIEDTKETPVPHKPEHRTSLDSPRTLHGPRPDSAKGDLIVPPLRKLGNSRSFTDLRGSAKDSLLVPTIHKLPSSETLHGMSMAEGSEGRHKHKGQLTKKNDAAEMKTRTSQKSFVLVKISSMNLLLSIVKEGSFECHDARIRTRDLEYRNQTWSFEELVNQFIPSDTSWRGWVKMAFHQPLLPVLPVARELISKTKWIPSSSKTVTHFDVKGPAPKLPRAKVLSVDDDEKLALAQATKANSKSPHRGWRRARKKSEPEPPTITSLPLTDEPESFVEEVATQRPGRSLGRKRMMSLFQRSSSNGDPTGVS</sequence>
<dbReference type="InterPro" id="IPR019415">
    <property type="entry name" value="FMP27_SW_RBG"/>
</dbReference>
<feature type="compositionally biased region" description="Acidic residues" evidence="1">
    <location>
        <begin position="2057"/>
        <end position="2072"/>
    </location>
</feature>
<dbReference type="SMART" id="SM01215">
    <property type="entry name" value="Fmp27_SW"/>
    <property type="match status" value="1"/>
</dbReference>
<organism evidence="6 7">
    <name type="scientific">Asterophora parasitica</name>
    <dbReference type="NCBI Taxonomy" id="117018"/>
    <lineage>
        <taxon>Eukaryota</taxon>
        <taxon>Fungi</taxon>
        <taxon>Dikarya</taxon>
        <taxon>Basidiomycota</taxon>
        <taxon>Agaricomycotina</taxon>
        <taxon>Agaricomycetes</taxon>
        <taxon>Agaricomycetidae</taxon>
        <taxon>Agaricales</taxon>
        <taxon>Tricholomatineae</taxon>
        <taxon>Lyophyllaceae</taxon>
        <taxon>Asterophora</taxon>
    </lineage>
</organism>
<evidence type="ECO:0000313" key="6">
    <source>
        <dbReference type="EMBL" id="KAG5648972.1"/>
    </source>
</evidence>
<comment type="caution">
    <text evidence="6">The sequence shown here is derived from an EMBL/GenBank/DDBJ whole genome shotgun (WGS) entry which is preliminary data.</text>
</comment>
<dbReference type="SMART" id="SM01214">
    <property type="entry name" value="Fmp27_GFWDK"/>
    <property type="match status" value="1"/>
</dbReference>
<gene>
    <name evidence="6" type="ORF">DXG03_000321</name>
</gene>
<evidence type="ECO:0000313" key="7">
    <source>
        <dbReference type="Proteomes" id="UP000775547"/>
    </source>
</evidence>
<dbReference type="InterPro" id="IPR019441">
    <property type="entry name" value="FMP27/BLTP2/Hobbit_GFWDK_RBG"/>
</dbReference>
<keyword evidence="2" id="KW-0812">Transmembrane</keyword>
<feature type="compositionally biased region" description="Polar residues" evidence="1">
    <location>
        <begin position="2834"/>
        <end position="2847"/>
    </location>
</feature>
<feature type="compositionally biased region" description="Polar residues" evidence="1">
    <location>
        <begin position="361"/>
        <end position="370"/>
    </location>
</feature>
<feature type="region of interest" description="Disordered" evidence="1">
    <location>
        <begin position="1953"/>
        <end position="1977"/>
    </location>
</feature>
<evidence type="ECO:0000256" key="1">
    <source>
        <dbReference type="SAM" id="MobiDB-lite"/>
    </source>
</evidence>
<dbReference type="Proteomes" id="UP000775547">
    <property type="component" value="Unassembled WGS sequence"/>
</dbReference>
<feature type="region of interest" description="Disordered" evidence="1">
    <location>
        <begin position="2540"/>
        <end position="2578"/>
    </location>
</feature>
<dbReference type="OrthoDB" id="1562405at2759"/>
<feature type="compositionally biased region" description="Basic residues" evidence="1">
    <location>
        <begin position="2781"/>
        <end position="2791"/>
    </location>
</feature>
<feature type="domain" description="FMP27 SW motif-containing RBG unit" evidence="4">
    <location>
        <begin position="1231"/>
        <end position="1338"/>
    </location>
</feature>
<evidence type="ECO:0000256" key="2">
    <source>
        <dbReference type="SAM" id="Phobius"/>
    </source>
</evidence>
<feature type="region of interest" description="Disordered" evidence="1">
    <location>
        <begin position="2623"/>
        <end position="2643"/>
    </location>
</feature>
<protein>
    <submittedName>
        <fullName evidence="6">Uncharacterized protein</fullName>
    </submittedName>
</protein>
<dbReference type="PANTHER" id="PTHR15678:SF6">
    <property type="entry name" value="BRIDGE-LIKE LIPID TRANSFER PROTEIN FAMILY MEMBER 2"/>
    <property type="match status" value="1"/>
</dbReference>
<feature type="compositionally biased region" description="Basic and acidic residues" evidence="1">
    <location>
        <begin position="2540"/>
        <end position="2557"/>
    </location>
</feature>
<dbReference type="InterPro" id="IPR045167">
    <property type="entry name" value="Hobbit"/>
</dbReference>
<feature type="domain" description="FMP27/BLTP2/Hobbit GFWDK motif-containing RBG unit" evidence="3">
    <location>
        <begin position="1356"/>
        <end position="1508"/>
    </location>
</feature>
<keyword evidence="7" id="KW-1185">Reference proteome</keyword>
<dbReference type="SMART" id="SM01216">
    <property type="entry name" value="Fmp27_WPPW"/>
    <property type="match status" value="1"/>
</dbReference>
<proteinExistence type="predicted"/>
<dbReference type="InterPro" id="IPR019449">
    <property type="entry name" value="FMP27_WPPW_RBG"/>
</dbReference>
<dbReference type="EMBL" id="JABCKV010000001">
    <property type="protein sequence ID" value="KAG5648972.1"/>
    <property type="molecule type" value="Genomic_DNA"/>
</dbReference>
<reference evidence="6" key="1">
    <citation type="submission" date="2020-07" db="EMBL/GenBank/DDBJ databases">
        <authorList>
            <person name="Nieuwenhuis M."/>
            <person name="Van De Peppel L.J.J."/>
        </authorList>
    </citation>
    <scope>NUCLEOTIDE SEQUENCE</scope>
    <source>
        <strain evidence="6">AP01</strain>
        <tissue evidence="6">Mycelium</tissue>
    </source>
</reference>
<dbReference type="PANTHER" id="PTHR15678">
    <property type="entry name" value="ANTIGEN MLAA-22-RELATED"/>
    <property type="match status" value="1"/>
</dbReference>
<evidence type="ECO:0000259" key="3">
    <source>
        <dbReference type="SMART" id="SM01214"/>
    </source>
</evidence>
<feature type="region of interest" description="Disordered" evidence="1">
    <location>
        <begin position="2774"/>
        <end position="2847"/>
    </location>
</feature>
<accession>A0A9P7GL46</accession>
<keyword evidence="2" id="KW-1133">Transmembrane helix</keyword>
<feature type="region of interest" description="Disordered" evidence="1">
    <location>
        <begin position="2057"/>
        <end position="2079"/>
    </location>
</feature>
<feature type="region of interest" description="Disordered" evidence="1">
    <location>
        <begin position="345"/>
        <end position="375"/>
    </location>
</feature>
<feature type="domain" description="FMP27 WPPW motif-containing RBG unit" evidence="5">
    <location>
        <begin position="1750"/>
        <end position="2212"/>
    </location>
</feature>
<name>A0A9P7GL46_9AGAR</name>
<keyword evidence="2" id="KW-0472">Membrane</keyword>
<reference evidence="6" key="2">
    <citation type="submission" date="2021-10" db="EMBL/GenBank/DDBJ databases">
        <title>Phylogenomics reveals ancestral predisposition of the termite-cultivated fungus Termitomyces towards a domesticated lifestyle.</title>
        <authorList>
            <person name="Auxier B."/>
            <person name="Grum-Grzhimaylo A."/>
            <person name="Cardenas M.E."/>
            <person name="Lodge J.D."/>
            <person name="Laessoe T."/>
            <person name="Pedersen O."/>
            <person name="Smith M.E."/>
            <person name="Kuyper T.W."/>
            <person name="Franco-Molano E.A."/>
            <person name="Baroni T.J."/>
            <person name="Aanen D.K."/>
        </authorList>
    </citation>
    <scope>NUCLEOTIDE SEQUENCE</scope>
    <source>
        <strain evidence="6">AP01</strain>
        <tissue evidence="6">Mycelium</tissue>
    </source>
</reference>
<evidence type="ECO:0000259" key="5">
    <source>
        <dbReference type="SMART" id="SM01216"/>
    </source>
</evidence>
<feature type="compositionally biased region" description="Polar residues" evidence="1">
    <location>
        <begin position="1968"/>
        <end position="1977"/>
    </location>
</feature>
<feature type="transmembrane region" description="Helical" evidence="2">
    <location>
        <begin position="24"/>
        <end position="51"/>
    </location>
</feature>
<evidence type="ECO:0000259" key="4">
    <source>
        <dbReference type="SMART" id="SM01215"/>
    </source>
</evidence>
<dbReference type="Pfam" id="PF10344">
    <property type="entry name" value="Hobbit"/>
    <property type="match status" value="1"/>
</dbReference>